<accession>A0A1I8FF02</accession>
<evidence type="ECO:0000256" key="4">
    <source>
        <dbReference type="SAM" id="MobiDB-lite"/>
    </source>
</evidence>
<dbReference type="Proteomes" id="UP000095280">
    <property type="component" value="Unplaced"/>
</dbReference>
<dbReference type="WBParaSite" id="maker-unitig_32231-snap-gene-0.2-mRNA-1">
    <property type="protein sequence ID" value="maker-unitig_32231-snap-gene-0.2-mRNA-1"/>
    <property type="gene ID" value="maker-unitig_32231-snap-gene-0.2"/>
</dbReference>
<protein>
    <submittedName>
        <fullName evidence="6">ANK_REP_REGION domain-containing protein</fullName>
    </submittedName>
</protein>
<dbReference type="AlphaFoldDB" id="A0A1I8FF02"/>
<feature type="region of interest" description="Disordered" evidence="4">
    <location>
        <begin position="139"/>
        <end position="166"/>
    </location>
</feature>
<dbReference type="Gene3D" id="1.25.40.20">
    <property type="entry name" value="Ankyrin repeat-containing domain"/>
    <property type="match status" value="1"/>
</dbReference>
<evidence type="ECO:0000256" key="1">
    <source>
        <dbReference type="ARBA" id="ARBA00022737"/>
    </source>
</evidence>
<dbReference type="InterPro" id="IPR036770">
    <property type="entry name" value="Ankyrin_rpt-contain_sf"/>
</dbReference>
<dbReference type="InterPro" id="IPR002110">
    <property type="entry name" value="Ankyrin_rpt"/>
</dbReference>
<dbReference type="Pfam" id="PF00023">
    <property type="entry name" value="Ank"/>
    <property type="match status" value="1"/>
</dbReference>
<evidence type="ECO:0000313" key="6">
    <source>
        <dbReference type="WBParaSite" id="maker-unitig_32231-snap-gene-0.2-mRNA-1"/>
    </source>
</evidence>
<reference evidence="6" key="1">
    <citation type="submission" date="2016-11" db="UniProtKB">
        <authorList>
            <consortium name="WormBaseParasite"/>
        </authorList>
    </citation>
    <scope>IDENTIFICATION</scope>
</reference>
<keyword evidence="5" id="KW-1185">Reference proteome</keyword>
<name>A0A1I8FF02_9PLAT</name>
<proteinExistence type="predicted"/>
<evidence type="ECO:0000256" key="3">
    <source>
        <dbReference type="PROSITE-ProRule" id="PRU00023"/>
    </source>
</evidence>
<organism evidence="5 6">
    <name type="scientific">Macrostomum lignano</name>
    <dbReference type="NCBI Taxonomy" id="282301"/>
    <lineage>
        <taxon>Eukaryota</taxon>
        <taxon>Metazoa</taxon>
        <taxon>Spiralia</taxon>
        <taxon>Lophotrochozoa</taxon>
        <taxon>Platyhelminthes</taxon>
        <taxon>Rhabditophora</taxon>
        <taxon>Macrostomorpha</taxon>
        <taxon>Macrostomida</taxon>
        <taxon>Macrostomidae</taxon>
        <taxon>Macrostomum</taxon>
    </lineage>
</organism>
<dbReference type="PROSITE" id="PS50088">
    <property type="entry name" value="ANK_REPEAT"/>
    <property type="match status" value="1"/>
</dbReference>
<feature type="repeat" description="ANK" evidence="3">
    <location>
        <begin position="170"/>
        <end position="191"/>
    </location>
</feature>
<sequence>MTAAAPGASTANVPMMQVACLTTGTLVDLRDARGLRPLHVASYQGHARSGFHLLLLQQGQPTAMLRPPAAASARYTSPARRGTTRLRCWAAATRTRCCAPRTAAPPLMSPANSGRFSIAQLLLSLKSVSCLLHKDLEDEQRGQARSPAPSGRQNGHVDVAQGANPNRMTEHGTCLHLAAIHGQLEAVKFLL</sequence>
<dbReference type="InterPro" id="IPR033635">
    <property type="entry name" value="ANKS1/Caskin"/>
</dbReference>
<keyword evidence="1" id="KW-0677">Repeat</keyword>
<evidence type="ECO:0000313" key="5">
    <source>
        <dbReference type="Proteomes" id="UP000095280"/>
    </source>
</evidence>
<dbReference type="SUPFAM" id="SSF48403">
    <property type="entry name" value="Ankyrin repeat"/>
    <property type="match status" value="1"/>
</dbReference>
<dbReference type="PANTHER" id="PTHR24174">
    <property type="entry name" value="ANKYRIN REPEAT AND STERILE ALPHA MOTIF DOMAIN-CONTAINING PROTEIN 1"/>
    <property type="match status" value="1"/>
</dbReference>
<evidence type="ECO:0000256" key="2">
    <source>
        <dbReference type="ARBA" id="ARBA00023043"/>
    </source>
</evidence>
<dbReference type="PANTHER" id="PTHR24174:SF16">
    <property type="entry name" value="CASKIN-2"/>
    <property type="match status" value="1"/>
</dbReference>
<keyword evidence="2 3" id="KW-0040">ANK repeat</keyword>
<dbReference type="PROSITE" id="PS50297">
    <property type="entry name" value="ANK_REP_REGION"/>
    <property type="match status" value="1"/>
</dbReference>